<sequence>MRSFATIITALVTFALVAPSVNAVIAWSGTACNGAQGNNVPCDGSCRSFDTRNHCITMYEGAGCPNGRFDVLYKHTFANQNGQCLHVNTGTPIKSFRCAPDNFCLA</sequence>
<dbReference type="EMBL" id="MU150528">
    <property type="protein sequence ID" value="KAF9455774.1"/>
    <property type="molecule type" value="Genomic_DNA"/>
</dbReference>
<organism evidence="2 3">
    <name type="scientific">Collybia nuda</name>
    <dbReference type="NCBI Taxonomy" id="64659"/>
    <lineage>
        <taxon>Eukaryota</taxon>
        <taxon>Fungi</taxon>
        <taxon>Dikarya</taxon>
        <taxon>Basidiomycota</taxon>
        <taxon>Agaricomycotina</taxon>
        <taxon>Agaricomycetes</taxon>
        <taxon>Agaricomycetidae</taxon>
        <taxon>Agaricales</taxon>
        <taxon>Tricholomatineae</taxon>
        <taxon>Clitocybaceae</taxon>
        <taxon>Collybia</taxon>
    </lineage>
</organism>
<evidence type="ECO:0000313" key="2">
    <source>
        <dbReference type="EMBL" id="KAF9455774.1"/>
    </source>
</evidence>
<keyword evidence="1" id="KW-0732">Signal</keyword>
<feature type="chain" id="PRO_5040304714" evidence="1">
    <location>
        <begin position="24"/>
        <end position="106"/>
    </location>
</feature>
<dbReference type="AlphaFoldDB" id="A0A9P5XS72"/>
<evidence type="ECO:0000256" key="1">
    <source>
        <dbReference type="SAM" id="SignalP"/>
    </source>
</evidence>
<gene>
    <name evidence="2" type="ORF">BDZ94DRAFT_1230603</name>
</gene>
<proteinExistence type="predicted"/>
<dbReference type="Proteomes" id="UP000807353">
    <property type="component" value="Unassembled WGS sequence"/>
</dbReference>
<feature type="signal peptide" evidence="1">
    <location>
        <begin position="1"/>
        <end position="23"/>
    </location>
</feature>
<dbReference type="PROSITE" id="PS51257">
    <property type="entry name" value="PROKAR_LIPOPROTEIN"/>
    <property type="match status" value="1"/>
</dbReference>
<dbReference type="OrthoDB" id="5429515at2759"/>
<name>A0A9P5XS72_9AGAR</name>
<reference evidence="2" key="1">
    <citation type="submission" date="2020-11" db="EMBL/GenBank/DDBJ databases">
        <authorList>
            <consortium name="DOE Joint Genome Institute"/>
            <person name="Ahrendt S."/>
            <person name="Riley R."/>
            <person name="Andreopoulos W."/>
            <person name="Labutti K."/>
            <person name="Pangilinan J."/>
            <person name="Ruiz-Duenas F.J."/>
            <person name="Barrasa J.M."/>
            <person name="Sanchez-Garcia M."/>
            <person name="Camarero S."/>
            <person name="Miyauchi S."/>
            <person name="Serrano A."/>
            <person name="Linde D."/>
            <person name="Babiker R."/>
            <person name="Drula E."/>
            <person name="Ayuso-Fernandez I."/>
            <person name="Pacheco R."/>
            <person name="Padilla G."/>
            <person name="Ferreira P."/>
            <person name="Barriuso J."/>
            <person name="Kellner H."/>
            <person name="Castanera R."/>
            <person name="Alfaro M."/>
            <person name="Ramirez L."/>
            <person name="Pisabarro A.G."/>
            <person name="Kuo A."/>
            <person name="Tritt A."/>
            <person name="Lipzen A."/>
            <person name="He G."/>
            <person name="Yan M."/>
            <person name="Ng V."/>
            <person name="Cullen D."/>
            <person name="Martin F."/>
            <person name="Rosso M.-N."/>
            <person name="Henrissat B."/>
            <person name="Hibbett D."/>
            <person name="Martinez A.T."/>
            <person name="Grigoriev I.V."/>
        </authorList>
    </citation>
    <scope>NUCLEOTIDE SEQUENCE</scope>
    <source>
        <strain evidence="2">CBS 247.69</strain>
    </source>
</reference>
<accession>A0A9P5XS72</accession>
<comment type="caution">
    <text evidence="2">The sequence shown here is derived from an EMBL/GenBank/DDBJ whole genome shotgun (WGS) entry which is preliminary data.</text>
</comment>
<evidence type="ECO:0000313" key="3">
    <source>
        <dbReference type="Proteomes" id="UP000807353"/>
    </source>
</evidence>
<keyword evidence="3" id="KW-1185">Reference proteome</keyword>
<protein>
    <submittedName>
        <fullName evidence="2">Uncharacterized protein</fullName>
    </submittedName>
</protein>